<evidence type="ECO:0000256" key="1">
    <source>
        <dbReference type="SAM" id="Phobius"/>
    </source>
</evidence>
<dbReference type="KEGG" id="fiy:BN1229_v1_0335"/>
<sequence length="114" mass="12227">MNDFLSTYQAALVLLVVAMLAHEPLRWMGLYLGRRVAADSEIFVWVRAVATALVAALVMRLLLFPAGELAHIGLEIRIGSVLGGIAVYFAARRNLAAGVGGAAVLLVLADFFMK</sequence>
<proteinExistence type="predicted"/>
<evidence type="ECO:0008006" key="4">
    <source>
        <dbReference type="Google" id="ProtNLM"/>
    </source>
</evidence>
<dbReference type="AlphaFoldDB" id="A0A0D6JAI9"/>
<keyword evidence="1" id="KW-0812">Transmembrane</keyword>
<dbReference type="KEGG" id="fil:BN1229_v1_0331"/>
<keyword evidence="3" id="KW-1185">Reference proteome</keyword>
<keyword evidence="1" id="KW-1133">Transmembrane helix</keyword>
<feature type="transmembrane region" description="Helical" evidence="1">
    <location>
        <begin position="95"/>
        <end position="113"/>
    </location>
</feature>
<evidence type="ECO:0000313" key="3">
    <source>
        <dbReference type="Proteomes" id="UP000033187"/>
    </source>
</evidence>
<feature type="transmembrane region" description="Helical" evidence="1">
    <location>
        <begin position="44"/>
        <end position="62"/>
    </location>
</feature>
<evidence type="ECO:0000313" key="2">
    <source>
        <dbReference type="EMBL" id="CPR15386.1"/>
    </source>
</evidence>
<feature type="transmembrane region" description="Helical" evidence="1">
    <location>
        <begin position="69"/>
        <end position="89"/>
    </location>
</feature>
<accession>A0A0D6JAI9</accession>
<dbReference type="RefSeq" id="WP_046475880.1">
    <property type="nucleotide sequence ID" value="NZ_LN829118.1"/>
</dbReference>
<dbReference type="Proteomes" id="UP000033187">
    <property type="component" value="Chromosome 1"/>
</dbReference>
<dbReference type="EMBL" id="LN829119">
    <property type="protein sequence ID" value="CPR15386.1"/>
    <property type="molecule type" value="Genomic_DNA"/>
</dbReference>
<reference evidence="3" key="1">
    <citation type="submission" date="2015-02" db="EMBL/GenBank/DDBJ databases">
        <authorList>
            <person name="Chooi Y.-H."/>
        </authorList>
    </citation>
    <scope>NUCLEOTIDE SEQUENCE [LARGE SCALE GENOMIC DNA]</scope>
    <source>
        <strain evidence="3">strain Y</strain>
    </source>
</reference>
<keyword evidence="1" id="KW-0472">Membrane</keyword>
<gene>
    <name evidence="2" type="ORF">YBN1229_v1_0335</name>
</gene>
<organism evidence="2 3">
    <name type="scientific">Candidatus Filomicrobium marinum</name>
    <dbReference type="NCBI Taxonomy" id="1608628"/>
    <lineage>
        <taxon>Bacteria</taxon>
        <taxon>Pseudomonadati</taxon>
        <taxon>Pseudomonadota</taxon>
        <taxon>Alphaproteobacteria</taxon>
        <taxon>Hyphomicrobiales</taxon>
        <taxon>Hyphomicrobiaceae</taxon>
        <taxon>Filomicrobium</taxon>
    </lineage>
</organism>
<name>A0A0D6JAI9_9HYPH</name>
<protein>
    <recommendedName>
        <fullName evidence="4">Branched-chain amino acid transport</fullName>
    </recommendedName>
</protein>